<evidence type="ECO:0000256" key="3">
    <source>
        <dbReference type="ARBA" id="ARBA00022448"/>
    </source>
</evidence>
<accession>A0ABV2TH90</accession>
<keyword evidence="7 13" id="KW-0675">Receptor</keyword>
<comment type="caution">
    <text evidence="13">The sequence shown here is derived from an EMBL/GenBank/DDBJ whole genome shotgun (WGS) entry which is preliminary data.</text>
</comment>
<keyword evidence="5 9" id="KW-0812">Transmembrane</keyword>
<evidence type="ECO:0000256" key="11">
    <source>
        <dbReference type="SAM" id="SignalP"/>
    </source>
</evidence>
<dbReference type="Pfam" id="PF07715">
    <property type="entry name" value="Plug"/>
    <property type="match status" value="1"/>
</dbReference>
<evidence type="ECO:0000256" key="10">
    <source>
        <dbReference type="SAM" id="MobiDB-lite"/>
    </source>
</evidence>
<comment type="similarity">
    <text evidence="2 9">Belongs to the TonB-dependent receptor family.</text>
</comment>
<evidence type="ECO:0000256" key="9">
    <source>
        <dbReference type="PROSITE-ProRule" id="PRU01360"/>
    </source>
</evidence>
<evidence type="ECO:0000256" key="4">
    <source>
        <dbReference type="ARBA" id="ARBA00022452"/>
    </source>
</evidence>
<keyword evidence="6 9" id="KW-0472">Membrane</keyword>
<comment type="subcellular location">
    <subcellularLocation>
        <location evidence="1 9">Cell outer membrane</location>
        <topology evidence="1 9">Multi-pass membrane protein</topology>
    </subcellularLocation>
</comment>
<dbReference type="EMBL" id="JBEWZI010000003">
    <property type="protein sequence ID" value="MET7013281.1"/>
    <property type="molecule type" value="Genomic_DNA"/>
</dbReference>
<name>A0ABV2TH90_9RHOO</name>
<dbReference type="SUPFAM" id="SSF56935">
    <property type="entry name" value="Porins"/>
    <property type="match status" value="1"/>
</dbReference>
<dbReference type="InterPro" id="IPR039426">
    <property type="entry name" value="TonB-dep_rcpt-like"/>
</dbReference>
<evidence type="ECO:0000256" key="1">
    <source>
        <dbReference type="ARBA" id="ARBA00004571"/>
    </source>
</evidence>
<sequence length="682" mass="75057">MPKFCFFRVFRCACFSAGMFVLAFGGLTASAAGEAAYFEDLPTVLTASRLPQPLNEAPGAVTVIEGELIRATGYRDLARVFRLVPGMQIGQERGNSYWVTYHGLGANFPSELQVLVDGRSIYSMANFGGVDWTTLPVSPEEIDRIEVVRGPNAVSYGANAFMGVINIITYHAAQNPINRVRGSVGNAQLKDLDGLVSTKAGGAAVQLAASSKHDTGFTNLHDSRRVKTGSLRSDWRVSNRDELTLRLAASSARRGDGYEDSLFNSVGPRDTHSDAQSVHVKWAHTPAADAEILVQAYHNQESFRDAWTAAVPAGFPYGPSSPDVNRNRKGTRDQVEFQSRNSSVARQTVWGAEARRDTVDAPFMYAAGNPEPTDLYRLFGNLDERLTQSLNLNFGAALEKYRGEPAHLAPRAFLNWQVESSQTLRLGGARAWGQRPTFEKEGDTRVIDPATGALLVHHQPNPDLRQARIDSMEIGYLGRFKPFASSLDVRIFRERVRDYIARFSVNSPATAALEPWIGSLQYQNFSRPVVLQGAEYQAKFKPWTGANIIFNHAMIDRRSGDENIDDRIAPYTATLAWQQRWTSHWSSMISAARVGPMAGADGIATSEPYVAKAYTSFDARIAWASRWASGGQYEISLSAINLGKRHQEIPDRGVQAYRSILGDTAPANSVSRTVYLSLASDF</sequence>
<protein>
    <submittedName>
        <fullName evidence="13">TonB-dependent receptor plug domain-containing protein</fullName>
    </submittedName>
</protein>
<dbReference type="Gene3D" id="2.40.170.20">
    <property type="entry name" value="TonB-dependent receptor, beta-barrel domain"/>
    <property type="match status" value="1"/>
</dbReference>
<evidence type="ECO:0000256" key="6">
    <source>
        <dbReference type="ARBA" id="ARBA00023136"/>
    </source>
</evidence>
<evidence type="ECO:0000313" key="14">
    <source>
        <dbReference type="Proteomes" id="UP001549691"/>
    </source>
</evidence>
<evidence type="ECO:0000256" key="7">
    <source>
        <dbReference type="ARBA" id="ARBA00023170"/>
    </source>
</evidence>
<reference evidence="13 14" key="1">
    <citation type="submission" date="2024-07" db="EMBL/GenBank/DDBJ databases">
        <title>Uliginosibacterium flavum JJ3220;KACC:17644.</title>
        <authorList>
            <person name="Kim M.K."/>
        </authorList>
    </citation>
    <scope>NUCLEOTIDE SEQUENCE [LARGE SCALE GENOMIC DNA]</scope>
    <source>
        <strain evidence="13 14">KACC:17644</strain>
    </source>
</reference>
<dbReference type="PANTHER" id="PTHR30069">
    <property type="entry name" value="TONB-DEPENDENT OUTER MEMBRANE RECEPTOR"/>
    <property type="match status" value="1"/>
</dbReference>
<gene>
    <name evidence="13" type="ORF">ABXR19_03705</name>
</gene>
<feature type="chain" id="PRO_5046239464" evidence="11">
    <location>
        <begin position="32"/>
        <end position="682"/>
    </location>
</feature>
<keyword evidence="8 9" id="KW-0998">Cell outer membrane</keyword>
<evidence type="ECO:0000256" key="8">
    <source>
        <dbReference type="ARBA" id="ARBA00023237"/>
    </source>
</evidence>
<proteinExistence type="inferred from homology"/>
<evidence type="ECO:0000256" key="5">
    <source>
        <dbReference type="ARBA" id="ARBA00022692"/>
    </source>
</evidence>
<evidence type="ECO:0000313" key="13">
    <source>
        <dbReference type="EMBL" id="MET7013281.1"/>
    </source>
</evidence>
<dbReference type="PROSITE" id="PS52016">
    <property type="entry name" value="TONB_DEPENDENT_REC_3"/>
    <property type="match status" value="1"/>
</dbReference>
<keyword evidence="11" id="KW-0732">Signal</keyword>
<feature type="domain" description="TonB-dependent receptor plug" evidence="12">
    <location>
        <begin position="54"/>
        <end position="164"/>
    </location>
</feature>
<feature type="region of interest" description="Disordered" evidence="10">
    <location>
        <begin position="318"/>
        <end position="342"/>
    </location>
</feature>
<organism evidence="13 14">
    <name type="scientific">Uliginosibacterium flavum</name>
    <dbReference type="NCBI Taxonomy" id="1396831"/>
    <lineage>
        <taxon>Bacteria</taxon>
        <taxon>Pseudomonadati</taxon>
        <taxon>Pseudomonadota</taxon>
        <taxon>Betaproteobacteria</taxon>
        <taxon>Rhodocyclales</taxon>
        <taxon>Zoogloeaceae</taxon>
        <taxon>Uliginosibacterium</taxon>
    </lineage>
</organism>
<dbReference type="InterPro" id="IPR036942">
    <property type="entry name" value="Beta-barrel_TonB_sf"/>
</dbReference>
<evidence type="ECO:0000256" key="2">
    <source>
        <dbReference type="ARBA" id="ARBA00009810"/>
    </source>
</evidence>
<evidence type="ECO:0000259" key="12">
    <source>
        <dbReference type="Pfam" id="PF07715"/>
    </source>
</evidence>
<keyword evidence="3 9" id="KW-0813">Transport</keyword>
<dbReference type="InterPro" id="IPR037066">
    <property type="entry name" value="Plug_dom_sf"/>
</dbReference>
<dbReference type="RefSeq" id="WP_354599745.1">
    <property type="nucleotide sequence ID" value="NZ_JBEWZI010000003.1"/>
</dbReference>
<keyword evidence="4 9" id="KW-1134">Transmembrane beta strand</keyword>
<dbReference type="InterPro" id="IPR012910">
    <property type="entry name" value="Plug_dom"/>
</dbReference>
<dbReference type="Proteomes" id="UP001549691">
    <property type="component" value="Unassembled WGS sequence"/>
</dbReference>
<feature type="signal peptide" evidence="11">
    <location>
        <begin position="1"/>
        <end position="31"/>
    </location>
</feature>
<dbReference type="Gene3D" id="2.170.130.10">
    <property type="entry name" value="TonB-dependent receptor, plug domain"/>
    <property type="match status" value="1"/>
</dbReference>
<keyword evidence="14" id="KW-1185">Reference proteome</keyword>
<dbReference type="PANTHER" id="PTHR30069:SF27">
    <property type="entry name" value="BLL4766 PROTEIN"/>
    <property type="match status" value="1"/>
</dbReference>